<sequence>MLSSRQSGPIQAPEDPETREIVERTAALVGTHGLLMERRLLAVNVNDERYDFLRSRQDHPYYDFYRRKVVEHELTPDDEPSGDLLLFTCPPQGITRKEFGALKLTAQFVARYGMSFWRDLIHCVTMNPNPLFEFVKTSDINFSLLLRLVDAYEMALEPYKKSCLHRTNPKETVLEGFFYLVQGEKHSEEVGVQLATIDLHAFVSGLDFIASREVGELLPPGVLSTQMRSGALPPSDEDDDDDDDDDATLEVHHPSPEEHHYYPFTYPQGITPKQLGIIKLTAHFLVRYGWGFWVGLHKRVILKPHLPFGFLYSPDRSYHLLFNWLTNVYVGVMPAPGRLRLSPSAREIILDGFFYLLEDGSDIATSDLHAFVGGIDYFAKRENYEKSALLPQHPQSYTFR</sequence>
<evidence type="ECO:0000256" key="1">
    <source>
        <dbReference type="ARBA" id="ARBA00022664"/>
    </source>
</evidence>
<gene>
    <name evidence="4" type="primary">A09p073330.1_BraROA</name>
    <name evidence="4" type="ORF">IGI04_038443</name>
</gene>
<evidence type="ECO:0000313" key="4">
    <source>
        <dbReference type="EMBL" id="KAG5386973.1"/>
    </source>
</evidence>
<feature type="compositionally biased region" description="Acidic residues" evidence="2">
    <location>
        <begin position="235"/>
        <end position="248"/>
    </location>
</feature>
<dbReference type="InterPro" id="IPR000061">
    <property type="entry name" value="Surp"/>
</dbReference>
<evidence type="ECO:0000313" key="5">
    <source>
        <dbReference type="Proteomes" id="UP000823674"/>
    </source>
</evidence>
<dbReference type="Gene3D" id="1.10.10.790">
    <property type="entry name" value="Surp module"/>
    <property type="match status" value="3"/>
</dbReference>
<feature type="compositionally biased region" description="Basic and acidic residues" evidence="2">
    <location>
        <begin position="249"/>
        <end position="260"/>
    </location>
</feature>
<dbReference type="SMART" id="SM00648">
    <property type="entry name" value="SWAP"/>
    <property type="match status" value="3"/>
</dbReference>
<feature type="domain" description="SURP motif" evidence="3">
    <location>
        <begin position="277"/>
        <end position="322"/>
    </location>
</feature>
<keyword evidence="5" id="KW-1185">Reference proteome</keyword>
<dbReference type="PANTHER" id="PTHR15316:SF6">
    <property type="entry name" value="SURP MOTIF DOMAIN-CONTAINING PROTEIN"/>
    <property type="match status" value="1"/>
</dbReference>
<comment type="caution">
    <text evidence="4">The sequence shown here is derived from an EMBL/GenBank/DDBJ whole genome shotgun (WGS) entry which is preliminary data.</text>
</comment>
<dbReference type="PROSITE" id="PS50128">
    <property type="entry name" value="SURP"/>
    <property type="match status" value="3"/>
</dbReference>
<proteinExistence type="predicted"/>
<evidence type="ECO:0000259" key="3">
    <source>
        <dbReference type="PROSITE" id="PS50128"/>
    </source>
</evidence>
<dbReference type="EMBL" id="JADBGQ010000008">
    <property type="protein sequence ID" value="KAG5386973.1"/>
    <property type="molecule type" value="Genomic_DNA"/>
</dbReference>
<keyword evidence="1" id="KW-0507">mRNA processing</keyword>
<dbReference type="PANTHER" id="PTHR15316">
    <property type="entry name" value="SPLICEOSOME ASSOCIATED PROTEIN 114/SWAP SPLICING FACTOR-RELATED"/>
    <property type="match status" value="1"/>
</dbReference>
<feature type="domain" description="SURP motif" evidence="3">
    <location>
        <begin position="101"/>
        <end position="145"/>
    </location>
</feature>
<feature type="domain" description="SURP motif" evidence="3">
    <location>
        <begin position="21"/>
        <end position="65"/>
    </location>
</feature>
<protein>
    <recommendedName>
        <fullName evidence="3">SURP motif domain-containing protein</fullName>
    </recommendedName>
</protein>
<dbReference type="InterPro" id="IPR035967">
    <property type="entry name" value="SWAP/Surp_sf"/>
</dbReference>
<dbReference type="SUPFAM" id="SSF109905">
    <property type="entry name" value="Surp module (SWAP domain)"/>
    <property type="match status" value="3"/>
</dbReference>
<dbReference type="Proteomes" id="UP000823674">
    <property type="component" value="Chromosome A09"/>
</dbReference>
<name>A0ABQ7LK78_BRACM</name>
<accession>A0ABQ7LK78</accession>
<reference evidence="4 5" key="1">
    <citation type="submission" date="2021-03" db="EMBL/GenBank/DDBJ databases">
        <authorList>
            <person name="King G.J."/>
            <person name="Bancroft I."/>
            <person name="Baten A."/>
            <person name="Bloomfield J."/>
            <person name="Borpatragohain P."/>
            <person name="He Z."/>
            <person name="Irish N."/>
            <person name="Irwin J."/>
            <person name="Liu K."/>
            <person name="Mauleon R.P."/>
            <person name="Moore J."/>
            <person name="Morris R."/>
            <person name="Ostergaard L."/>
            <person name="Wang B."/>
            <person name="Wells R."/>
        </authorList>
    </citation>
    <scope>NUCLEOTIDE SEQUENCE [LARGE SCALE GENOMIC DNA]</scope>
    <source>
        <strain evidence="4">R-o-18</strain>
        <tissue evidence="4">Leaf</tissue>
    </source>
</reference>
<organism evidence="4 5">
    <name type="scientific">Brassica rapa subsp. trilocularis</name>
    <dbReference type="NCBI Taxonomy" id="1813537"/>
    <lineage>
        <taxon>Eukaryota</taxon>
        <taxon>Viridiplantae</taxon>
        <taxon>Streptophyta</taxon>
        <taxon>Embryophyta</taxon>
        <taxon>Tracheophyta</taxon>
        <taxon>Spermatophyta</taxon>
        <taxon>Magnoliopsida</taxon>
        <taxon>eudicotyledons</taxon>
        <taxon>Gunneridae</taxon>
        <taxon>Pentapetalae</taxon>
        <taxon>rosids</taxon>
        <taxon>malvids</taxon>
        <taxon>Brassicales</taxon>
        <taxon>Brassicaceae</taxon>
        <taxon>Brassiceae</taxon>
        <taxon>Brassica</taxon>
    </lineage>
</organism>
<dbReference type="InterPro" id="IPR045146">
    <property type="entry name" value="SF3A1"/>
</dbReference>
<evidence type="ECO:0000256" key="2">
    <source>
        <dbReference type="SAM" id="MobiDB-lite"/>
    </source>
</evidence>
<dbReference type="Pfam" id="PF01805">
    <property type="entry name" value="Surp"/>
    <property type="match status" value="3"/>
</dbReference>
<feature type="region of interest" description="Disordered" evidence="2">
    <location>
        <begin position="225"/>
        <end position="260"/>
    </location>
</feature>